<organism evidence="1 2">
    <name type="scientific">Enorma shizhengliae</name>
    <dbReference type="NCBI Taxonomy" id="2606615"/>
    <lineage>
        <taxon>Bacteria</taxon>
        <taxon>Bacillati</taxon>
        <taxon>Actinomycetota</taxon>
        <taxon>Coriobacteriia</taxon>
        <taxon>Coriobacteriales</taxon>
        <taxon>Coriobacteriaceae</taxon>
        <taxon>Enorma</taxon>
    </lineage>
</organism>
<evidence type="ECO:0000313" key="1">
    <source>
        <dbReference type="EMBL" id="MRX79644.1"/>
    </source>
</evidence>
<keyword evidence="1" id="KW-0808">Transferase</keyword>
<dbReference type="Proteomes" id="UP000470010">
    <property type="component" value="Unassembled WGS sequence"/>
</dbReference>
<dbReference type="InterPro" id="IPR014942">
    <property type="entry name" value="AbiEii"/>
</dbReference>
<evidence type="ECO:0000313" key="2">
    <source>
        <dbReference type="Proteomes" id="UP000470010"/>
    </source>
</evidence>
<proteinExistence type="predicted"/>
<dbReference type="Pfam" id="PF08843">
    <property type="entry name" value="AbiEii"/>
    <property type="match status" value="1"/>
</dbReference>
<sequence>MPTRYSTPRALEQAVREAARKSPRNTNKAIESFYLDRFLCRIFSEQQPAFVLKGGQSQLARRVDARESRDIDLVGTTASIEEALNRLKKLASIDLDDYLEFTFFDAQPIPVSQEYRTGYQVEFIPILGRTKRLNPIHIDLVVDQTPPEDWTITTPVSRLTVPGLPTSNYAIQTIEERIADKACAIMQRYNGRPSSRVKDLVDLAVVMCTCAVDADILARKLRRESALRGMEPIEHFEVPNSWFGPYEKAYTKEARTCSDHRMPLSIEQASQKVDEWLAPALSGEARGKTWDPEEQEWL</sequence>
<dbReference type="GO" id="GO:0016740">
    <property type="term" value="F:transferase activity"/>
    <property type="evidence" value="ECO:0007669"/>
    <property type="project" value="UniProtKB-KW"/>
</dbReference>
<dbReference type="AlphaFoldDB" id="A0A7K0G8E8"/>
<accession>A0A7K0G8E8</accession>
<dbReference type="EMBL" id="VTFZ01000002">
    <property type="protein sequence ID" value="MRX79644.1"/>
    <property type="molecule type" value="Genomic_DNA"/>
</dbReference>
<gene>
    <name evidence="1" type="ORF">GJE22_03350</name>
</gene>
<keyword evidence="2" id="KW-1185">Reference proteome</keyword>
<name>A0A7K0G8E8_9ACTN</name>
<protein>
    <submittedName>
        <fullName evidence="1">Nucleotidyl transferase AbiEii/AbiGii toxin family protein</fullName>
    </submittedName>
</protein>
<reference evidence="2" key="1">
    <citation type="submission" date="2019-08" db="EMBL/GenBank/DDBJ databases">
        <title>Arthrobacter sp. nov., isolated from plateau pika and Tibetan wild ass.</title>
        <authorList>
            <person name="Ge Y."/>
        </authorList>
    </citation>
    <scope>NUCLEOTIDE SEQUENCE [LARGE SCALE GENOMIC DNA]</scope>
    <source>
        <strain evidence="2">HF-1365</strain>
    </source>
</reference>
<comment type="caution">
    <text evidence="1">The sequence shown here is derived from an EMBL/GenBank/DDBJ whole genome shotgun (WGS) entry which is preliminary data.</text>
</comment>
<dbReference type="RefSeq" id="WP_144687810.1">
    <property type="nucleotide sequence ID" value="NZ_VLLQ01000002.1"/>
</dbReference>